<dbReference type="AlphaFoldDB" id="A0A226EHX4"/>
<evidence type="ECO:0000313" key="4">
    <source>
        <dbReference type="Proteomes" id="UP000198287"/>
    </source>
</evidence>
<feature type="compositionally biased region" description="Acidic residues" evidence="1">
    <location>
        <begin position="14"/>
        <end position="25"/>
    </location>
</feature>
<evidence type="ECO:0000256" key="1">
    <source>
        <dbReference type="SAM" id="MobiDB-lite"/>
    </source>
</evidence>
<dbReference type="SUPFAM" id="SSF81383">
    <property type="entry name" value="F-box domain"/>
    <property type="match status" value="1"/>
</dbReference>
<dbReference type="Gene3D" id="3.80.10.10">
    <property type="entry name" value="Ribonuclease Inhibitor"/>
    <property type="match status" value="2"/>
</dbReference>
<gene>
    <name evidence="3" type="ORF">Fcan01_07093</name>
</gene>
<dbReference type="SMART" id="SM00256">
    <property type="entry name" value="FBOX"/>
    <property type="match status" value="2"/>
</dbReference>
<feature type="domain" description="F-box" evidence="2">
    <location>
        <begin position="39"/>
        <end position="80"/>
    </location>
</feature>
<evidence type="ECO:0000313" key="3">
    <source>
        <dbReference type="EMBL" id="OXA57265.1"/>
    </source>
</evidence>
<feature type="region of interest" description="Disordered" evidence="1">
    <location>
        <begin position="1"/>
        <end position="25"/>
    </location>
</feature>
<reference evidence="3 4" key="1">
    <citation type="submission" date="2015-12" db="EMBL/GenBank/DDBJ databases">
        <title>The genome of Folsomia candida.</title>
        <authorList>
            <person name="Faddeeva A."/>
            <person name="Derks M.F."/>
            <person name="Anvar Y."/>
            <person name="Smit S."/>
            <person name="Van Straalen N."/>
            <person name="Roelofs D."/>
        </authorList>
    </citation>
    <scope>NUCLEOTIDE SEQUENCE [LARGE SCALE GENOMIC DNA]</scope>
    <source>
        <strain evidence="3 4">VU population</strain>
        <tissue evidence="3">Whole body</tissue>
    </source>
</reference>
<feature type="domain" description="F-box" evidence="2">
    <location>
        <begin position="589"/>
        <end position="628"/>
    </location>
</feature>
<proteinExistence type="predicted"/>
<protein>
    <recommendedName>
        <fullName evidence="2">F-box domain-containing protein</fullName>
    </recommendedName>
</protein>
<dbReference type="InterPro" id="IPR032675">
    <property type="entry name" value="LRR_dom_sf"/>
</dbReference>
<comment type="caution">
    <text evidence="3">The sequence shown here is derived from an EMBL/GenBank/DDBJ whole genome shotgun (WGS) entry which is preliminary data.</text>
</comment>
<evidence type="ECO:0000259" key="2">
    <source>
        <dbReference type="SMART" id="SM00256"/>
    </source>
</evidence>
<dbReference type="CDD" id="cd09917">
    <property type="entry name" value="F-box_SF"/>
    <property type="match status" value="1"/>
</dbReference>
<organism evidence="3 4">
    <name type="scientific">Folsomia candida</name>
    <name type="common">Springtail</name>
    <dbReference type="NCBI Taxonomy" id="158441"/>
    <lineage>
        <taxon>Eukaryota</taxon>
        <taxon>Metazoa</taxon>
        <taxon>Ecdysozoa</taxon>
        <taxon>Arthropoda</taxon>
        <taxon>Hexapoda</taxon>
        <taxon>Collembola</taxon>
        <taxon>Entomobryomorpha</taxon>
        <taxon>Isotomoidea</taxon>
        <taxon>Isotomidae</taxon>
        <taxon>Proisotominae</taxon>
        <taxon>Folsomia</taxon>
    </lineage>
</organism>
<dbReference type="OrthoDB" id="10676707at2759"/>
<dbReference type="EMBL" id="LNIX01000003">
    <property type="protein sequence ID" value="OXA57265.1"/>
    <property type="molecule type" value="Genomic_DNA"/>
</dbReference>
<name>A0A226EHX4_FOLCA</name>
<accession>A0A226EHX4</accession>
<dbReference type="Pfam" id="PF00646">
    <property type="entry name" value="F-box"/>
    <property type="match status" value="2"/>
</dbReference>
<dbReference type="Proteomes" id="UP000198287">
    <property type="component" value="Unassembled WGS sequence"/>
</dbReference>
<dbReference type="InterPro" id="IPR036047">
    <property type="entry name" value="F-box-like_dom_sf"/>
</dbReference>
<dbReference type="SUPFAM" id="SSF52047">
    <property type="entry name" value="RNI-like"/>
    <property type="match status" value="1"/>
</dbReference>
<sequence length="1141" mass="129322">MSDSDTSDGRMVEGEEDEDSSSWESLDEEDVDICHKISLNSLVLEKVFAHLTVEELLKCRLVNKLWNSIALLRNHLGAKTVITLNQSNIDRLNQTSEKMLLPFCQQFVLTFMNLDEANSSILPFKKVFKNCISFLSLDCCTASRSKVVTRLLKAPNLKELKITGALLKFSPETTMPFRRLHLTRLLKLELSASDDHSQVSSSELKTLLQNAKILQSVTIGNGSSLWKDFVEFASSDVNLNKNISQLKLYNIAAPLDIMDFEFLKRLRLRSLSFQNCIVFQHVLQGILEISGNHLQSISVLGSQHEILSQSFINVMSLPHLSKLTLPIDGVSTEHGSNIVISMPSLTEFNVVGLFQTKFVLNKSQLLAINIYSSYPSYTGKTRSFRERREIIELPSEKQREFCKILAILLPQQPIKLQVDLNELNSVCLRRIYKCYPDLQELVVNNNSRNCLDGWTGIPIKTCRKISSCRSFAVANASEVQVLTSVSSLKKLKRLEISIAGDPPKAEFTLLYILYGICQLSCLEELRLTNFTISDIAFVALNKSLRLKSCYINGSSEFWDQFKMSCQKTKVKSFLLPPRQEPSFISQPLNTSKILRNVFEYLSHRDIFNVRLVSKLWHISGIGALHSNCDQRSKRTYNLDKYLEVSHVHHSSHSKSQGSPNKTPREILLEQQSRNYAQALEILRSTSTVTSLVIRGMNKSQLEHYQRENYSNRLAFNCKSCEDRRHIIYWFYPDGNDELLVPKIVQSPEPTSLVLIGSWGRKDTGLLNFLEDTGGNINSITLHGLLSEVFDLILPRLSAIRNLESLVIMPFSSASVTEIGRNHLQILSNSSFALKNLALVKLQVPSETIADLVKSHRFSLQTLNIQNHVNVSDRLSFTIPNLQVLQLDEPPGVLLFTTLNINQSINTVSFERSGYTYNQIKSKAMPKLELADQDFEHSAANILCDINLFLECVSSKRQSGQKSILQDSADSSLKFLSHFRFLTCLTLRSVHAHYGVLQGIFRNFSQLEKLVFTNTTGITDEILCGIPKYLLDRMDLMNPLNFKNAQNGLQELSSPSIRNLKNLTYLSLDDQTTCTDLSVIFGIIRLKRLEYFSCKKWKITDVTMRAVTDMTSIKHLIIQGSTSVSSYGVQYFNNKTRNRMSS</sequence>
<dbReference type="InterPro" id="IPR001810">
    <property type="entry name" value="F-box_dom"/>
</dbReference>
<keyword evidence="4" id="KW-1185">Reference proteome</keyword>